<dbReference type="InterPro" id="IPR003594">
    <property type="entry name" value="HATPase_dom"/>
</dbReference>
<dbReference type="GO" id="GO:0005524">
    <property type="term" value="F:ATP binding"/>
    <property type="evidence" value="ECO:0007669"/>
    <property type="project" value="UniProtKB-KW"/>
</dbReference>
<proteinExistence type="predicted"/>
<dbReference type="InterPro" id="IPR036890">
    <property type="entry name" value="HATPase_C_sf"/>
</dbReference>
<organism evidence="3 4">
    <name type="scientific">Nonomuraea bangladeshensis</name>
    <dbReference type="NCBI Taxonomy" id="404385"/>
    <lineage>
        <taxon>Bacteria</taxon>
        <taxon>Bacillati</taxon>
        <taxon>Actinomycetota</taxon>
        <taxon>Actinomycetes</taxon>
        <taxon>Streptosporangiales</taxon>
        <taxon>Streptosporangiaceae</taxon>
        <taxon>Nonomuraea</taxon>
    </lineage>
</organism>
<evidence type="ECO:0000256" key="1">
    <source>
        <dbReference type="ARBA" id="ARBA00022527"/>
    </source>
</evidence>
<dbReference type="Gene3D" id="3.30.565.10">
    <property type="entry name" value="Histidine kinase-like ATPase, C-terminal domain"/>
    <property type="match status" value="1"/>
</dbReference>
<keyword evidence="3" id="KW-0547">Nucleotide-binding</keyword>
<keyword evidence="1" id="KW-0723">Serine/threonine-protein kinase</keyword>
<dbReference type="PANTHER" id="PTHR35526:SF3">
    <property type="entry name" value="ANTI-SIGMA-F FACTOR RSBW"/>
    <property type="match status" value="1"/>
</dbReference>
<dbReference type="CDD" id="cd16936">
    <property type="entry name" value="HATPase_RsbW-like"/>
    <property type="match status" value="1"/>
</dbReference>
<dbReference type="SUPFAM" id="SSF55874">
    <property type="entry name" value="ATPase domain of HSP90 chaperone/DNA topoisomerase II/histidine kinase"/>
    <property type="match status" value="1"/>
</dbReference>
<sequence>MDNRDQHAISAQMNCDYASRPSHQQPRVAEFPDLAPGLVMSTFRASDLWSGMAWRQAFAGRADQSAPAWRMVEQLLADTGRADDARWVTAELVSNALRHTRSGQAQGFFVVDVLRGTDMARIAVYDLGGGCFPDFARRPDSVPETAEQGRGLLGVAELADRVGAAGDAITGHVVWADLAYTPETVWASQSSDAVGHSEDARAGHALEIGTVRELESVPEPSALAVHATACRDRAPMKEGVAGAVLGQRWVGPSGALMAAERLRPSTGKEVAGLGPRWGLWEAS</sequence>
<evidence type="ECO:0000313" key="4">
    <source>
        <dbReference type="Proteomes" id="UP001552427"/>
    </source>
</evidence>
<name>A0ABV3GZ90_9ACTN</name>
<dbReference type="EMBL" id="JBFARM010000002">
    <property type="protein sequence ID" value="MEV4285470.1"/>
    <property type="molecule type" value="Genomic_DNA"/>
</dbReference>
<dbReference type="Proteomes" id="UP001552427">
    <property type="component" value="Unassembled WGS sequence"/>
</dbReference>
<feature type="domain" description="Histidine kinase/HSP90-like ATPase" evidence="2">
    <location>
        <begin position="67"/>
        <end position="164"/>
    </location>
</feature>
<keyword evidence="3" id="KW-0067">ATP-binding</keyword>
<comment type="caution">
    <text evidence="3">The sequence shown here is derived from an EMBL/GenBank/DDBJ whole genome shotgun (WGS) entry which is preliminary data.</text>
</comment>
<protein>
    <submittedName>
        <fullName evidence="3">ATP-binding protein</fullName>
    </submittedName>
</protein>
<dbReference type="Pfam" id="PF13581">
    <property type="entry name" value="HATPase_c_2"/>
    <property type="match status" value="1"/>
</dbReference>
<keyword evidence="4" id="KW-1185">Reference proteome</keyword>
<dbReference type="InterPro" id="IPR050267">
    <property type="entry name" value="Anti-sigma-factor_SerPK"/>
</dbReference>
<dbReference type="PANTHER" id="PTHR35526">
    <property type="entry name" value="ANTI-SIGMA-F FACTOR RSBW-RELATED"/>
    <property type="match status" value="1"/>
</dbReference>
<gene>
    <name evidence="3" type="ORF">AB0K40_08180</name>
</gene>
<keyword evidence="1" id="KW-0808">Transferase</keyword>
<reference evidence="3 4" key="1">
    <citation type="submission" date="2024-06" db="EMBL/GenBank/DDBJ databases">
        <title>The Natural Products Discovery Center: Release of the First 8490 Sequenced Strains for Exploring Actinobacteria Biosynthetic Diversity.</title>
        <authorList>
            <person name="Kalkreuter E."/>
            <person name="Kautsar S.A."/>
            <person name="Yang D."/>
            <person name="Bader C.D."/>
            <person name="Teijaro C.N."/>
            <person name="Fluegel L."/>
            <person name="Davis C.M."/>
            <person name="Simpson J.R."/>
            <person name="Lauterbach L."/>
            <person name="Steele A.D."/>
            <person name="Gui C."/>
            <person name="Meng S."/>
            <person name="Li G."/>
            <person name="Viehrig K."/>
            <person name="Ye F."/>
            <person name="Su P."/>
            <person name="Kiefer A.F."/>
            <person name="Nichols A."/>
            <person name="Cepeda A.J."/>
            <person name="Yan W."/>
            <person name="Fan B."/>
            <person name="Jiang Y."/>
            <person name="Adhikari A."/>
            <person name="Zheng C.-J."/>
            <person name="Schuster L."/>
            <person name="Cowan T.M."/>
            <person name="Smanski M.J."/>
            <person name="Chevrette M.G."/>
            <person name="De Carvalho L.P.S."/>
            <person name="Shen B."/>
        </authorList>
    </citation>
    <scope>NUCLEOTIDE SEQUENCE [LARGE SCALE GENOMIC DNA]</scope>
    <source>
        <strain evidence="3 4">NPDC049574</strain>
    </source>
</reference>
<evidence type="ECO:0000313" key="3">
    <source>
        <dbReference type="EMBL" id="MEV4285470.1"/>
    </source>
</evidence>
<accession>A0ABV3GZ90</accession>
<keyword evidence="1" id="KW-0418">Kinase</keyword>
<evidence type="ECO:0000259" key="2">
    <source>
        <dbReference type="Pfam" id="PF13581"/>
    </source>
</evidence>
<dbReference type="RefSeq" id="WP_364446036.1">
    <property type="nucleotide sequence ID" value="NZ_JBFARM010000002.1"/>
</dbReference>